<dbReference type="STRING" id="679897.HMU04510"/>
<dbReference type="EMBL" id="FN555004">
    <property type="protein sequence ID" value="CBG39713.1"/>
    <property type="molecule type" value="Genomic_DNA"/>
</dbReference>
<dbReference type="AlphaFoldDB" id="D3UGU2"/>
<dbReference type="KEGG" id="hms:HMU04510"/>
<sequence>MTLHQKLEYHYHLRNENEDFLTPDPIMVLKEYAEHKHFELIALTCALFSYGNARQIVKFLRALDFDCLDKRTLKHVIFPHYRFQNAHDVQMFFEILQKIGASGGIKAVMLEGYYQAKQSQGQEGILRAIGKCIEKMYAQIKQKPSRGLEHLLGSRGASKSPLKRYNLFLRWMVRKDKIDFGCWREFLPSDLILPLDVHTFMVSRKLGLLERKTCDLKSALLLTDVLKQYDSKDPVKYDFALYRIGQEKILI</sequence>
<dbReference type="Pfam" id="PF09674">
    <property type="entry name" value="DUF2400"/>
    <property type="match status" value="1"/>
</dbReference>
<dbReference type="eggNOG" id="COG0177">
    <property type="taxonomic scope" value="Bacteria"/>
</dbReference>
<accession>D3UGU2</accession>
<evidence type="ECO:0000313" key="2">
    <source>
        <dbReference type="Proteomes" id="UP000001522"/>
    </source>
</evidence>
<protein>
    <recommendedName>
        <fullName evidence="3">TIGR02757 family protein</fullName>
    </recommendedName>
</protein>
<gene>
    <name evidence="1" type="ordered locus">HMU04510</name>
</gene>
<organism evidence="1 2">
    <name type="scientific">Helicobacter mustelae (strain ATCC 43772 / CCUG 25715 / CIP 103759 / LMG 18044 / NCTC 12198 / R85-136P)</name>
    <name type="common">Campylobacter mustelae</name>
    <dbReference type="NCBI Taxonomy" id="679897"/>
    <lineage>
        <taxon>Bacteria</taxon>
        <taxon>Pseudomonadati</taxon>
        <taxon>Campylobacterota</taxon>
        <taxon>Epsilonproteobacteria</taxon>
        <taxon>Campylobacterales</taxon>
        <taxon>Helicobacteraceae</taxon>
        <taxon>Helicobacter</taxon>
    </lineage>
</organism>
<dbReference type="HOGENOM" id="CLU_064298_0_0_7"/>
<name>D3UGU2_HELM1</name>
<reference evidence="1 2" key="1">
    <citation type="journal article" date="2010" name="BMC Genomics">
        <title>Comparative genomics and proteomics of Helicobacter mustelae, an ulcerogenic and carcinogenic gastric pathogen.</title>
        <authorList>
            <person name="O'Toole P.W."/>
            <person name="Snelling W.J."/>
            <person name="Canchaya C."/>
            <person name="Forde B.M."/>
            <person name="Hardie K.R."/>
            <person name="Josenhans C."/>
            <person name="Graham R.L.J."/>
            <person name="McMullan G."/>
            <person name="Parkhill J."/>
            <person name="Belda E."/>
            <person name="Bentley S.D."/>
        </authorList>
    </citation>
    <scope>NUCLEOTIDE SEQUENCE [LARGE SCALE GENOMIC DNA]</scope>
    <source>
        <strain evidence="2">ATCC 43772 / LMG 18044 / NCTC 12198 / 12198</strain>
    </source>
</reference>
<evidence type="ECO:0000313" key="1">
    <source>
        <dbReference type="EMBL" id="CBG39713.1"/>
    </source>
</evidence>
<dbReference type="RefSeq" id="WP_013022804.1">
    <property type="nucleotide sequence ID" value="NC_013949.1"/>
</dbReference>
<dbReference type="InterPro" id="IPR014127">
    <property type="entry name" value="CHP02757"/>
</dbReference>
<proteinExistence type="predicted"/>
<dbReference type="NCBIfam" id="TIGR02757">
    <property type="entry name" value="TIGR02757 family protein"/>
    <property type="match status" value="1"/>
</dbReference>
<evidence type="ECO:0008006" key="3">
    <source>
        <dbReference type="Google" id="ProtNLM"/>
    </source>
</evidence>
<keyword evidence="2" id="KW-1185">Reference proteome</keyword>
<dbReference type="Proteomes" id="UP000001522">
    <property type="component" value="Chromosome"/>
</dbReference>